<evidence type="ECO:0000313" key="2">
    <source>
        <dbReference type="EMBL" id="MCF1753126.1"/>
    </source>
</evidence>
<evidence type="ECO:0000313" key="3">
    <source>
        <dbReference type="Proteomes" id="UP001201449"/>
    </source>
</evidence>
<proteinExistence type="predicted"/>
<accession>A0ABS9C113</accession>
<dbReference type="RefSeq" id="WP_234862944.1">
    <property type="nucleotide sequence ID" value="NZ_JAKEVZ010000021.1"/>
</dbReference>
<feature type="chain" id="PRO_5047253274" description="MetA-pathway of phenol degradation" evidence="1">
    <location>
        <begin position="23"/>
        <end position="275"/>
    </location>
</feature>
<name>A0ABS9C113_9BACT</name>
<sequence>MKKRVFLVISIVLSLVSEKVLAQESDSSYTEENYPKTGFIILSGKYQNAFTFLGRDFGQTIPFINFDAMYMLDGGLYMNLGAFKFLQTEVPFQYAATLGYAKELGKKTDVHLSYSQYFVTDMSEVIGIQNLGLLQTTFGLDWNVLYSTFQVQGLFNEHPDFFASMTHSRYFQFDQKLFKAVMVSFEPTFELLAGTSQFYWMGGFEESNFTSHEFSKFKLLSAEASMPLVFGIGGWDLEFETRYVMPMNTAEFDNSENRFVFSLGLSHAIPIQRKK</sequence>
<evidence type="ECO:0000256" key="1">
    <source>
        <dbReference type="SAM" id="SignalP"/>
    </source>
</evidence>
<protein>
    <recommendedName>
        <fullName evidence="4">MetA-pathway of phenol degradation</fullName>
    </recommendedName>
</protein>
<reference evidence="2 3" key="1">
    <citation type="submission" date="2022-01" db="EMBL/GenBank/DDBJ databases">
        <title>Mariniradius saccharolyticus sp. nov., isolated from sediment of a river.</title>
        <authorList>
            <person name="Liu H."/>
        </authorList>
    </citation>
    <scope>NUCLEOTIDE SEQUENCE [LARGE SCALE GENOMIC DNA]</scope>
    <source>
        <strain evidence="2 3">RY-2</strain>
    </source>
</reference>
<comment type="caution">
    <text evidence="2">The sequence shown here is derived from an EMBL/GenBank/DDBJ whole genome shotgun (WGS) entry which is preliminary data.</text>
</comment>
<dbReference type="Proteomes" id="UP001201449">
    <property type="component" value="Unassembled WGS sequence"/>
</dbReference>
<gene>
    <name evidence="2" type="ORF">L0U89_18850</name>
</gene>
<keyword evidence="1" id="KW-0732">Signal</keyword>
<dbReference type="EMBL" id="JAKEVZ010000021">
    <property type="protein sequence ID" value="MCF1753126.1"/>
    <property type="molecule type" value="Genomic_DNA"/>
</dbReference>
<organism evidence="2 3">
    <name type="scientific">Mariniradius sediminis</name>
    <dbReference type="NCBI Taxonomy" id="2909237"/>
    <lineage>
        <taxon>Bacteria</taxon>
        <taxon>Pseudomonadati</taxon>
        <taxon>Bacteroidota</taxon>
        <taxon>Cytophagia</taxon>
        <taxon>Cytophagales</taxon>
        <taxon>Cyclobacteriaceae</taxon>
        <taxon>Mariniradius</taxon>
    </lineage>
</organism>
<feature type="signal peptide" evidence="1">
    <location>
        <begin position="1"/>
        <end position="22"/>
    </location>
</feature>
<evidence type="ECO:0008006" key="4">
    <source>
        <dbReference type="Google" id="ProtNLM"/>
    </source>
</evidence>
<keyword evidence="3" id="KW-1185">Reference proteome</keyword>